<evidence type="ECO:0000313" key="10">
    <source>
        <dbReference type="EMBL" id="VDK84689.1"/>
    </source>
</evidence>
<dbReference type="GO" id="GO:0016020">
    <property type="term" value="C:membrane"/>
    <property type="evidence" value="ECO:0007669"/>
    <property type="project" value="UniProtKB-SubCell"/>
</dbReference>
<name>A0A3P6TMR2_LITSI</name>
<sequence>MSSLPLLNSTDVLIIYGTVCCLLYVETDGFRREAPFVNIMPTLSLTLLTFTLRVKKTIKLFTSLAFSIFAVAVYLHSLPRHNLQTACGLFTVAHISYILSFTSSIQRLWFECAVAVITYVGAFLYFCFVDLFWSIPVLALGVSFHFITLAISLIIAASIWYYGSERQNILADALLRFFGLLSFMICDSLLILNQFGDHIDGFNYISTALFYIGQPLLFVANQQAF</sequence>
<evidence type="ECO:0000256" key="4">
    <source>
        <dbReference type="ARBA" id="ARBA00022989"/>
    </source>
</evidence>
<reference evidence="10 11" key="1">
    <citation type="submission" date="2018-08" db="EMBL/GenBank/DDBJ databases">
        <authorList>
            <person name="Laetsch R D."/>
            <person name="Stevens L."/>
            <person name="Kumar S."/>
            <person name="Blaxter L. M."/>
        </authorList>
    </citation>
    <scope>NUCLEOTIDE SEQUENCE [LARGE SCALE GENOMIC DNA]</scope>
</reference>
<evidence type="ECO:0000313" key="11">
    <source>
        <dbReference type="Proteomes" id="UP000277928"/>
    </source>
</evidence>
<organism evidence="10 11">
    <name type="scientific">Litomosoides sigmodontis</name>
    <name type="common">Filarial nematode worm</name>
    <dbReference type="NCBI Taxonomy" id="42156"/>
    <lineage>
        <taxon>Eukaryota</taxon>
        <taxon>Metazoa</taxon>
        <taxon>Ecdysozoa</taxon>
        <taxon>Nematoda</taxon>
        <taxon>Chromadorea</taxon>
        <taxon>Rhabditida</taxon>
        <taxon>Spirurina</taxon>
        <taxon>Spiruromorpha</taxon>
        <taxon>Filarioidea</taxon>
        <taxon>Onchocercidae</taxon>
        <taxon>Litomosoides</taxon>
    </lineage>
</organism>
<dbReference type="Pfam" id="PF07947">
    <property type="entry name" value="YhhN"/>
    <property type="match status" value="1"/>
</dbReference>
<dbReference type="AlphaFoldDB" id="A0A3P6TMR2"/>
<evidence type="ECO:0000256" key="1">
    <source>
        <dbReference type="ARBA" id="ARBA00004141"/>
    </source>
</evidence>
<keyword evidence="3 9" id="KW-0812">Transmembrane</keyword>
<evidence type="ECO:0000256" key="8">
    <source>
        <dbReference type="ARBA" id="ARBA00049560"/>
    </source>
</evidence>
<feature type="transmembrane region" description="Helical" evidence="9">
    <location>
        <begin position="60"/>
        <end position="77"/>
    </location>
</feature>
<evidence type="ECO:0000256" key="2">
    <source>
        <dbReference type="ARBA" id="ARBA00007375"/>
    </source>
</evidence>
<dbReference type="EMBL" id="UYRX01000627">
    <property type="protein sequence ID" value="VDK84689.1"/>
    <property type="molecule type" value="Genomic_DNA"/>
</dbReference>
<dbReference type="Proteomes" id="UP000277928">
    <property type="component" value="Unassembled WGS sequence"/>
</dbReference>
<comment type="catalytic activity">
    <reaction evidence="7">
        <text>a 1-O-(1Z-alkenyl)-sn-glycero-3-phosphoethanolamine + H2O = a 2,3-saturated aldehyde + sn-glycero-3-phosphoethanolamine</text>
        <dbReference type="Rhea" id="RHEA:16905"/>
        <dbReference type="ChEBI" id="CHEBI:15377"/>
        <dbReference type="ChEBI" id="CHEBI:73359"/>
        <dbReference type="ChEBI" id="CHEBI:77288"/>
        <dbReference type="ChEBI" id="CHEBI:143890"/>
        <dbReference type="EC" id="3.3.2.2"/>
    </reaction>
</comment>
<feature type="transmembrane region" description="Helical" evidence="9">
    <location>
        <begin position="174"/>
        <end position="195"/>
    </location>
</feature>
<accession>A0A3P6TMR2</accession>
<comment type="similarity">
    <text evidence="2">Belongs to the TMEM86 family.</text>
</comment>
<evidence type="ECO:0000256" key="9">
    <source>
        <dbReference type="SAM" id="Phobius"/>
    </source>
</evidence>
<feature type="transmembrane region" description="Helical" evidence="9">
    <location>
        <begin position="139"/>
        <end position="162"/>
    </location>
</feature>
<evidence type="ECO:0000256" key="7">
    <source>
        <dbReference type="ARBA" id="ARBA00049458"/>
    </source>
</evidence>
<proteinExistence type="inferred from homology"/>
<feature type="transmembrane region" description="Helical" evidence="9">
    <location>
        <begin position="108"/>
        <end position="133"/>
    </location>
</feature>
<keyword evidence="5 9" id="KW-0472">Membrane</keyword>
<feature type="transmembrane region" description="Helical" evidence="9">
    <location>
        <begin position="6"/>
        <end position="25"/>
    </location>
</feature>
<dbReference type="STRING" id="42156.A0A3P6TMR2"/>
<comment type="catalytic activity">
    <reaction evidence="8">
        <text>a 1-O-(1Z-alkenyl)-sn-glycero-3-phosphocholine + H2O = a 2,3-saturated aldehyde + sn-glycerol 3-phosphocholine</text>
        <dbReference type="Rhea" id="RHEA:22544"/>
        <dbReference type="ChEBI" id="CHEBI:15377"/>
        <dbReference type="ChEBI" id="CHEBI:16870"/>
        <dbReference type="ChEBI" id="CHEBI:73359"/>
        <dbReference type="ChEBI" id="CHEBI:77287"/>
        <dbReference type="EC" id="3.3.2.2"/>
    </reaction>
</comment>
<dbReference type="OMA" id="CFVDLFW"/>
<feature type="transmembrane region" description="Helical" evidence="9">
    <location>
        <begin position="83"/>
        <end position="101"/>
    </location>
</feature>
<dbReference type="OrthoDB" id="5864807at2759"/>
<evidence type="ECO:0000256" key="6">
    <source>
        <dbReference type="ARBA" id="ARBA00035673"/>
    </source>
</evidence>
<dbReference type="EC" id="3.3.2.2" evidence="6"/>
<dbReference type="InterPro" id="IPR012506">
    <property type="entry name" value="TMEM86B-like"/>
</dbReference>
<keyword evidence="11" id="KW-1185">Reference proteome</keyword>
<feature type="transmembrane region" description="Helical" evidence="9">
    <location>
        <begin position="201"/>
        <end position="220"/>
    </location>
</feature>
<dbReference type="GO" id="GO:0047408">
    <property type="term" value="F:alkenylglycerophosphocholine hydrolase activity"/>
    <property type="evidence" value="ECO:0007669"/>
    <property type="project" value="UniProtKB-EC"/>
</dbReference>
<evidence type="ECO:0000256" key="3">
    <source>
        <dbReference type="ARBA" id="ARBA00022692"/>
    </source>
</evidence>
<comment type="subcellular location">
    <subcellularLocation>
        <location evidence="1">Membrane</location>
        <topology evidence="1">Multi-pass membrane protein</topology>
    </subcellularLocation>
</comment>
<protein>
    <recommendedName>
        <fullName evidence="6">lysoplasmalogenase</fullName>
        <ecNumber evidence="6">3.3.2.2</ecNumber>
    </recommendedName>
</protein>
<gene>
    <name evidence="10" type="ORF">NLS_LOCUS6770</name>
</gene>
<evidence type="ECO:0000256" key="5">
    <source>
        <dbReference type="ARBA" id="ARBA00023136"/>
    </source>
</evidence>
<keyword evidence="4 9" id="KW-1133">Transmembrane helix</keyword>